<dbReference type="EnsemblPlants" id="MELO3C028873.2.1">
    <property type="protein sequence ID" value="MELO3C028873.2.1"/>
    <property type="gene ID" value="MELO3C028873.2"/>
</dbReference>
<feature type="compositionally biased region" description="Low complexity" evidence="1">
    <location>
        <begin position="54"/>
        <end position="69"/>
    </location>
</feature>
<organism evidence="2">
    <name type="scientific">Cucumis melo</name>
    <name type="common">Muskmelon</name>
    <dbReference type="NCBI Taxonomy" id="3656"/>
    <lineage>
        <taxon>Eukaryota</taxon>
        <taxon>Viridiplantae</taxon>
        <taxon>Streptophyta</taxon>
        <taxon>Embryophyta</taxon>
        <taxon>Tracheophyta</taxon>
        <taxon>Spermatophyta</taxon>
        <taxon>Magnoliopsida</taxon>
        <taxon>eudicotyledons</taxon>
        <taxon>Gunneridae</taxon>
        <taxon>Pentapetalae</taxon>
        <taxon>rosids</taxon>
        <taxon>fabids</taxon>
        <taxon>Cucurbitales</taxon>
        <taxon>Cucurbitaceae</taxon>
        <taxon>Benincaseae</taxon>
        <taxon>Cucumis</taxon>
    </lineage>
</organism>
<feature type="compositionally biased region" description="Basic and acidic residues" evidence="1">
    <location>
        <begin position="262"/>
        <end position="291"/>
    </location>
</feature>
<feature type="compositionally biased region" description="Basic and acidic residues" evidence="1">
    <location>
        <begin position="228"/>
        <end position="247"/>
    </location>
</feature>
<name>A0A9I9E561_CUCME</name>
<accession>A0A9I9E561</accession>
<dbReference type="Gramene" id="MELO3C028873.2.1">
    <property type="protein sequence ID" value="MELO3C028873.2.1"/>
    <property type="gene ID" value="MELO3C028873.2"/>
</dbReference>
<reference evidence="2" key="1">
    <citation type="submission" date="2023-03" db="UniProtKB">
        <authorList>
            <consortium name="EnsemblPlants"/>
        </authorList>
    </citation>
    <scope>IDENTIFICATION</scope>
</reference>
<feature type="region of interest" description="Disordered" evidence="1">
    <location>
        <begin position="228"/>
        <end position="298"/>
    </location>
</feature>
<proteinExistence type="predicted"/>
<protein>
    <submittedName>
        <fullName evidence="2">Uncharacterized protein</fullName>
    </submittedName>
</protein>
<feature type="region of interest" description="Disordered" evidence="1">
    <location>
        <begin position="48"/>
        <end position="69"/>
    </location>
</feature>
<dbReference type="AlphaFoldDB" id="A0A9I9E561"/>
<evidence type="ECO:0000256" key="1">
    <source>
        <dbReference type="SAM" id="MobiDB-lite"/>
    </source>
</evidence>
<evidence type="ECO:0000313" key="2">
    <source>
        <dbReference type="EnsemblPlants" id="MELO3C028873.2.1"/>
    </source>
</evidence>
<sequence length="298" mass="33234">MVGAEIDEGEGNWSDSYCCDKEIGTILVWNKTWKLSVKMMEIIRNGQSRKNNISSSSSPKKIVKPPSLSRTSLPLTLSLARRPRHNLSSTTRPKIQSHRFSLCLTDISLFSYQPSPSIDRSMFDAFAIVKLEVGSFGWNLLLSSESSELGILAQLGLDRSGKGVKSRGIDSGEEELSEAVAATIKEKLGLLISWRSRWSCRTIIQNMTMLMATKNEVDLGVEKTKSKNISGKEDKNKVDLGVEETKTKQISGQRRPKQGRSQGREDQNSTDLDLKVDPEADLRVEQTETKRIPLKFAS</sequence>